<feature type="transmembrane region" description="Helical" evidence="7">
    <location>
        <begin position="113"/>
        <end position="137"/>
    </location>
</feature>
<evidence type="ECO:0000256" key="6">
    <source>
        <dbReference type="ARBA" id="ARBA00023136"/>
    </source>
</evidence>
<accession>A0A7W9ZJR4</accession>
<comment type="similarity">
    <text evidence="2">Belongs to the Rht family.</text>
</comment>
<feature type="transmembrane region" description="Helical" evidence="7">
    <location>
        <begin position="43"/>
        <end position="68"/>
    </location>
</feature>
<keyword evidence="6 7" id="KW-0472">Membrane</keyword>
<gene>
    <name evidence="8" type="ORF">FHS48_002873</name>
</gene>
<feature type="transmembrane region" description="Helical" evidence="7">
    <location>
        <begin position="187"/>
        <end position="206"/>
    </location>
</feature>
<protein>
    <submittedName>
        <fullName evidence="8">Threonine/homoserine/homoserine lactone efflux protein</fullName>
    </submittedName>
</protein>
<dbReference type="Proteomes" id="UP000544872">
    <property type="component" value="Unassembled WGS sequence"/>
</dbReference>
<dbReference type="Pfam" id="PF01810">
    <property type="entry name" value="LysE"/>
    <property type="match status" value="1"/>
</dbReference>
<evidence type="ECO:0000256" key="7">
    <source>
        <dbReference type="SAM" id="Phobius"/>
    </source>
</evidence>
<organism evidence="8 9">
    <name type="scientific">Novispirillum itersonii</name>
    <name type="common">Aquaspirillum itersonii</name>
    <dbReference type="NCBI Taxonomy" id="189"/>
    <lineage>
        <taxon>Bacteria</taxon>
        <taxon>Pseudomonadati</taxon>
        <taxon>Pseudomonadota</taxon>
        <taxon>Alphaproteobacteria</taxon>
        <taxon>Rhodospirillales</taxon>
        <taxon>Novispirillaceae</taxon>
        <taxon>Novispirillum</taxon>
    </lineage>
</organism>
<dbReference type="GO" id="GO:0005886">
    <property type="term" value="C:plasma membrane"/>
    <property type="evidence" value="ECO:0007669"/>
    <property type="project" value="UniProtKB-SubCell"/>
</dbReference>
<name>A0A7W9ZJR4_NOVIT</name>
<dbReference type="PIRSF" id="PIRSF006324">
    <property type="entry name" value="LeuE"/>
    <property type="match status" value="1"/>
</dbReference>
<evidence type="ECO:0000313" key="9">
    <source>
        <dbReference type="Proteomes" id="UP000544872"/>
    </source>
</evidence>
<keyword evidence="3" id="KW-1003">Cell membrane</keyword>
<proteinExistence type="inferred from homology"/>
<dbReference type="GO" id="GO:0042970">
    <property type="term" value="F:homoserine transmembrane transporter activity"/>
    <property type="evidence" value="ECO:0007669"/>
    <property type="project" value="TreeGrafter"/>
</dbReference>
<evidence type="ECO:0000313" key="8">
    <source>
        <dbReference type="EMBL" id="MBB6211434.1"/>
    </source>
</evidence>
<comment type="caution">
    <text evidence="8">The sequence shown here is derived from an EMBL/GenBank/DDBJ whole genome shotgun (WGS) entry which is preliminary data.</text>
</comment>
<evidence type="ECO:0000256" key="4">
    <source>
        <dbReference type="ARBA" id="ARBA00022692"/>
    </source>
</evidence>
<feature type="transmembrane region" description="Helical" evidence="7">
    <location>
        <begin position="149"/>
        <end position="167"/>
    </location>
</feature>
<evidence type="ECO:0000256" key="5">
    <source>
        <dbReference type="ARBA" id="ARBA00022989"/>
    </source>
</evidence>
<keyword evidence="9" id="KW-1185">Reference proteome</keyword>
<dbReference type="PANTHER" id="PTHR30086">
    <property type="entry name" value="ARGININE EXPORTER PROTEIN ARGO"/>
    <property type="match status" value="1"/>
</dbReference>
<evidence type="ECO:0000256" key="3">
    <source>
        <dbReference type="ARBA" id="ARBA00022475"/>
    </source>
</evidence>
<dbReference type="InterPro" id="IPR001123">
    <property type="entry name" value="LeuE-type"/>
</dbReference>
<evidence type="ECO:0000256" key="2">
    <source>
        <dbReference type="ARBA" id="ARBA00007928"/>
    </source>
</evidence>
<sequence length="208" mass="22179">MMSLQTWLLYVTTVFFVSGTPGPNMLLTMTHGIHYGVRRTTITCLGLASGLSLIMAGSAAGLGALLAASETLFTVVKYAGAAYLVYLGIKVWRATPTPVAEAGTAAGQQSAWALYRSGFLVSMSNPKAFVFFTALFPQFMDATQPQTEQLAILGATFFAIELSWNFLYAAGGARMARWLNTARRLKMVNQVSGGVFVGAGLLLTGVSR</sequence>
<dbReference type="AlphaFoldDB" id="A0A7W9ZJR4"/>
<keyword evidence="5 7" id="KW-1133">Transmembrane helix</keyword>
<dbReference type="EMBL" id="JACIIX010000011">
    <property type="protein sequence ID" value="MBB6211434.1"/>
    <property type="molecule type" value="Genomic_DNA"/>
</dbReference>
<reference evidence="8 9" key="1">
    <citation type="submission" date="2020-08" db="EMBL/GenBank/DDBJ databases">
        <title>Genomic Encyclopedia of Type Strains, Phase IV (KMG-IV): sequencing the most valuable type-strain genomes for metagenomic binning, comparative biology and taxonomic classification.</title>
        <authorList>
            <person name="Goeker M."/>
        </authorList>
    </citation>
    <scope>NUCLEOTIDE SEQUENCE [LARGE SCALE GENOMIC DNA]</scope>
    <source>
        <strain evidence="8 9">DSM 11590</strain>
    </source>
</reference>
<dbReference type="PANTHER" id="PTHR30086:SF14">
    <property type="entry name" value="HOMOSERINE_HOMOSERINE LACTONE EFFLUX PROTEIN"/>
    <property type="match status" value="1"/>
</dbReference>
<keyword evidence="4 7" id="KW-0812">Transmembrane</keyword>
<evidence type="ECO:0000256" key="1">
    <source>
        <dbReference type="ARBA" id="ARBA00004651"/>
    </source>
</evidence>
<comment type="subcellular location">
    <subcellularLocation>
        <location evidence="1">Cell membrane</location>
        <topology evidence="1">Multi-pass membrane protein</topology>
    </subcellularLocation>
</comment>